<dbReference type="InterPro" id="IPR047641">
    <property type="entry name" value="ABC_transpr_MalK/UgpC-like"/>
</dbReference>
<feature type="domain" description="ABC transporter" evidence="7">
    <location>
        <begin position="4"/>
        <end position="231"/>
    </location>
</feature>
<dbReference type="InterPro" id="IPR003439">
    <property type="entry name" value="ABC_transporter-like_ATP-bd"/>
</dbReference>
<dbReference type="GO" id="GO:0016887">
    <property type="term" value="F:ATP hydrolysis activity"/>
    <property type="evidence" value="ECO:0007669"/>
    <property type="project" value="InterPro"/>
</dbReference>
<gene>
    <name evidence="8" type="ORF">U27_04660</name>
</gene>
<evidence type="ECO:0000313" key="9">
    <source>
        <dbReference type="Proteomes" id="UP000030661"/>
    </source>
</evidence>
<organism evidence="8">
    <name type="scientific">Vecturithrix granuli</name>
    <dbReference type="NCBI Taxonomy" id="1499967"/>
    <lineage>
        <taxon>Bacteria</taxon>
        <taxon>Candidatus Moduliflexota</taxon>
        <taxon>Candidatus Vecturitrichia</taxon>
        <taxon>Candidatus Vecturitrichales</taxon>
        <taxon>Candidatus Vecturitrichaceae</taxon>
        <taxon>Candidatus Vecturithrix</taxon>
    </lineage>
</organism>
<evidence type="ECO:0000256" key="3">
    <source>
        <dbReference type="ARBA" id="ARBA00022741"/>
    </source>
</evidence>
<reference evidence="8" key="1">
    <citation type="journal article" date="2015" name="PeerJ">
        <title>First genomic representation of candidate bacterial phylum KSB3 points to enhanced environmental sensing as a trigger of wastewater bulking.</title>
        <authorList>
            <person name="Sekiguchi Y."/>
            <person name="Ohashi A."/>
            <person name="Parks D.H."/>
            <person name="Yamauchi T."/>
            <person name="Tyson G.W."/>
            <person name="Hugenholtz P."/>
        </authorList>
    </citation>
    <scope>NUCLEOTIDE SEQUENCE [LARGE SCALE GENOMIC DNA]</scope>
</reference>
<protein>
    <submittedName>
        <fullName evidence="8">Tungstate/molybdate transport system ATP-binding protein</fullName>
    </submittedName>
</protein>
<evidence type="ECO:0000313" key="8">
    <source>
        <dbReference type="EMBL" id="GAK57693.1"/>
    </source>
</evidence>
<dbReference type="InterPro" id="IPR017871">
    <property type="entry name" value="ABC_transporter-like_CS"/>
</dbReference>
<dbReference type="EMBL" id="DF820466">
    <property type="protein sequence ID" value="GAK57693.1"/>
    <property type="molecule type" value="Genomic_DNA"/>
</dbReference>
<dbReference type="SUPFAM" id="SSF52540">
    <property type="entry name" value="P-loop containing nucleoside triphosphate hydrolases"/>
    <property type="match status" value="1"/>
</dbReference>
<dbReference type="HOGENOM" id="CLU_000604_1_1_0"/>
<dbReference type="PANTHER" id="PTHR43875">
    <property type="entry name" value="MALTODEXTRIN IMPORT ATP-BINDING PROTEIN MSMX"/>
    <property type="match status" value="1"/>
</dbReference>
<dbReference type="InterPro" id="IPR008995">
    <property type="entry name" value="Mo/tungstate-bd_C_term_dom"/>
</dbReference>
<evidence type="ECO:0000259" key="7">
    <source>
        <dbReference type="PROSITE" id="PS50893"/>
    </source>
</evidence>
<keyword evidence="3" id="KW-0547">Nucleotide-binding</keyword>
<dbReference type="GO" id="GO:0055052">
    <property type="term" value="C:ATP-binding cassette (ABC) transporter complex, substrate-binding subunit-containing"/>
    <property type="evidence" value="ECO:0007669"/>
    <property type="project" value="TreeGrafter"/>
</dbReference>
<evidence type="ECO:0000256" key="6">
    <source>
        <dbReference type="ARBA" id="ARBA00023136"/>
    </source>
</evidence>
<evidence type="ECO:0000256" key="1">
    <source>
        <dbReference type="ARBA" id="ARBA00022448"/>
    </source>
</evidence>
<dbReference type="eggNOG" id="COG3842">
    <property type="taxonomic scope" value="Bacteria"/>
</dbReference>
<keyword evidence="6" id="KW-0472">Membrane</keyword>
<dbReference type="InterPro" id="IPR003593">
    <property type="entry name" value="AAA+_ATPase"/>
</dbReference>
<evidence type="ECO:0000256" key="2">
    <source>
        <dbReference type="ARBA" id="ARBA00022475"/>
    </source>
</evidence>
<keyword evidence="5" id="KW-1278">Translocase</keyword>
<keyword evidence="4 8" id="KW-0067">ATP-binding</keyword>
<dbReference type="Gene3D" id="2.40.50.100">
    <property type="match status" value="1"/>
</dbReference>
<dbReference type="Pfam" id="PF00005">
    <property type="entry name" value="ABC_tran"/>
    <property type="match status" value="1"/>
</dbReference>
<keyword evidence="2" id="KW-1003">Cell membrane</keyword>
<dbReference type="InterPro" id="IPR027417">
    <property type="entry name" value="P-loop_NTPase"/>
</dbReference>
<dbReference type="Pfam" id="PF08402">
    <property type="entry name" value="TOBE_2"/>
    <property type="match status" value="1"/>
</dbReference>
<dbReference type="AlphaFoldDB" id="A0A081BZD8"/>
<keyword evidence="9" id="KW-1185">Reference proteome</keyword>
<dbReference type="FunFam" id="3.40.50.300:FF:000425">
    <property type="entry name" value="Probable ABC transporter, ATP-binding subunit"/>
    <property type="match status" value="1"/>
</dbReference>
<name>A0A081BZD8_VECG1</name>
<dbReference type="PROSITE" id="PS00211">
    <property type="entry name" value="ABC_TRANSPORTER_1"/>
    <property type="match status" value="1"/>
</dbReference>
<dbReference type="PANTHER" id="PTHR43875:SF15">
    <property type="entry name" value="TREHALOSE IMPORT ATP-BINDING PROTEIN SUGC"/>
    <property type="match status" value="1"/>
</dbReference>
<dbReference type="Proteomes" id="UP000030661">
    <property type="component" value="Unassembled WGS sequence"/>
</dbReference>
<proteinExistence type="predicted"/>
<dbReference type="SUPFAM" id="SSF50331">
    <property type="entry name" value="MOP-like"/>
    <property type="match status" value="1"/>
</dbReference>
<dbReference type="Gene3D" id="3.40.50.300">
    <property type="entry name" value="P-loop containing nucleotide triphosphate hydrolases"/>
    <property type="match status" value="1"/>
</dbReference>
<dbReference type="GO" id="GO:0015697">
    <property type="term" value="P:quaternary ammonium group transport"/>
    <property type="evidence" value="ECO:0007669"/>
    <property type="project" value="UniProtKB-ARBA"/>
</dbReference>
<keyword evidence="1" id="KW-0813">Transport</keyword>
<dbReference type="STRING" id="1499967.U27_04660"/>
<dbReference type="PROSITE" id="PS50893">
    <property type="entry name" value="ABC_TRANSPORTER_2"/>
    <property type="match status" value="1"/>
</dbReference>
<evidence type="ECO:0000256" key="5">
    <source>
        <dbReference type="ARBA" id="ARBA00022967"/>
    </source>
</evidence>
<sequence>MIELERANIQFTDFHVRNITLSIQSGEFFMLLGPTGAGKTVILEAIAGLIPMTEGRIIVNQRDVTHLPPEQRGIGIVYQDYALFPHLSVWKNILYGLRYYHRNEQESSAWIEWLVEELGIQTILHRTPTNLSGGEKQRVALARALAVHPSVLLLDEPLSALDQNFREGIRDLLKKLHQDLQITFLMVTHDFSEALFLGERMAILNHGQLEQVGTVAEVFYQPTNPFVAEFVGMKNVFPAKFHGQKAVLPTLELQLAELPPENSQYIGIRSEDIVLNPENPPASSGNLLEGKLVEISHRGVYHQVSVQVGEALFTTFLPGSTVFAMQLAPASTVHLSIKPSAIHVF</sequence>
<accession>A0A081BZD8</accession>
<dbReference type="SMART" id="SM00382">
    <property type="entry name" value="AAA"/>
    <property type="match status" value="1"/>
</dbReference>
<dbReference type="InterPro" id="IPR013611">
    <property type="entry name" value="Transp-assoc_OB_typ2"/>
</dbReference>
<evidence type="ECO:0000256" key="4">
    <source>
        <dbReference type="ARBA" id="ARBA00022840"/>
    </source>
</evidence>
<dbReference type="GO" id="GO:0005524">
    <property type="term" value="F:ATP binding"/>
    <property type="evidence" value="ECO:0007669"/>
    <property type="project" value="UniProtKB-KW"/>
</dbReference>
<dbReference type="GO" id="GO:0022857">
    <property type="term" value="F:transmembrane transporter activity"/>
    <property type="evidence" value="ECO:0007669"/>
    <property type="project" value="InterPro"/>
</dbReference>